<proteinExistence type="predicted"/>
<evidence type="ECO:0000313" key="1">
    <source>
        <dbReference type="EMBL" id="KAJ8987093.1"/>
    </source>
</evidence>
<name>A0AAN6EKZ6_EXODE</name>
<dbReference type="EMBL" id="JAJGCB010000028">
    <property type="protein sequence ID" value="KAJ8987093.1"/>
    <property type="molecule type" value="Genomic_DNA"/>
</dbReference>
<protein>
    <submittedName>
        <fullName evidence="1">Uncharacterized protein</fullName>
    </submittedName>
</protein>
<reference evidence="1" key="1">
    <citation type="submission" date="2023-01" db="EMBL/GenBank/DDBJ databases">
        <title>Exophiala dermititidis isolated from Cystic Fibrosis Patient.</title>
        <authorList>
            <person name="Kurbessoian T."/>
            <person name="Crocker A."/>
            <person name="Murante D."/>
            <person name="Hogan D.A."/>
            <person name="Stajich J.E."/>
        </authorList>
    </citation>
    <scope>NUCLEOTIDE SEQUENCE</scope>
    <source>
        <strain evidence="1">Ex8</strain>
    </source>
</reference>
<evidence type="ECO:0000313" key="2">
    <source>
        <dbReference type="Proteomes" id="UP001161757"/>
    </source>
</evidence>
<comment type="caution">
    <text evidence="1">The sequence shown here is derived from an EMBL/GenBank/DDBJ whole genome shotgun (WGS) entry which is preliminary data.</text>
</comment>
<dbReference type="AlphaFoldDB" id="A0AAN6EKZ6"/>
<organism evidence="1 2">
    <name type="scientific">Exophiala dermatitidis</name>
    <name type="common">Black yeast-like fungus</name>
    <name type="synonym">Wangiella dermatitidis</name>
    <dbReference type="NCBI Taxonomy" id="5970"/>
    <lineage>
        <taxon>Eukaryota</taxon>
        <taxon>Fungi</taxon>
        <taxon>Dikarya</taxon>
        <taxon>Ascomycota</taxon>
        <taxon>Pezizomycotina</taxon>
        <taxon>Eurotiomycetes</taxon>
        <taxon>Chaetothyriomycetidae</taxon>
        <taxon>Chaetothyriales</taxon>
        <taxon>Herpotrichiellaceae</taxon>
        <taxon>Exophiala</taxon>
    </lineage>
</organism>
<accession>A0AAN6EKZ6</accession>
<dbReference type="Proteomes" id="UP001161757">
    <property type="component" value="Unassembled WGS sequence"/>
</dbReference>
<sequence length="415" mass="44757">MGPCSPGKASRLGTVSLEGLIKSIDGLRFAHGITVSYPGCPFAILTVDNMYRSGLFLAFCSVLSLCEAQAACDIRSLYTRLLADAALADSFCADLREGPHLSTQFMRLYGDDCYDAYRKELGMGCSIFEAARRLMQPVTETVTVTSTAETTTFKEFVYPWTPTSSSVHQSSRTTPALYVSAASDQRFGNDAQRQQVLLSILTSTTSSSFSKMTAATTSKSSSSTLSTTTTLIQSTVSSLAAPSPTATGRCIPTPLPPAVDRHVFTPLVDLSLEQSSATVAEATTVDDPQDPNSENCDPYSVVYLPEEASTSCVHLTGSWAPLYTDVYYECVARTQAPNFDPRNSLEGVAGFNFTANDDSHSLVNMRHLGPRPESGYRESTLTLFVPKEKTYTVDFWACGAGTTLIIGELSCTYHG</sequence>
<gene>
    <name evidence="1" type="ORF">HRR80_008836</name>
</gene>